<evidence type="ECO:0000313" key="20">
    <source>
        <dbReference type="EMBL" id="QOY28269.1"/>
    </source>
</evidence>
<keyword evidence="11" id="KW-0443">Lipid metabolism</keyword>
<evidence type="ECO:0000256" key="17">
    <source>
        <dbReference type="PIRSR" id="PIRSR600829-3"/>
    </source>
</evidence>
<gene>
    <name evidence="20" type="primary">dgkA</name>
    <name evidence="20" type="ORF">BACVE_003309</name>
</gene>
<evidence type="ECO:0000256" key="3">
    <source>
        <dbReference type="ARBA" id="ARBA00022475"/>
    </source>
</evidence>
<keyword evidence="13" id="KW-0594">Phospholipid biosynthesis</keyword>
<dbReference type="EMBL" id="CP063687">
    <property type="protein sequence ID" value="QOY28269.1"/>
    <property type="molecule type" value="Genomic_DNA"/>
</dbReference>
<evidence type="ECO:0000256" key="19">
    <source>
        <dbReference type="SAM" id="Phobius"/>
    </source>
</evidence>
<evidence type="ECO:0000256" key="9">
    <source>
        <dbReference type="ARBA" id="ARBA00022840"/>
    </source>
</evidence>
<dbReference type="EC" id="2.7.1.66" evidence="20"/>
<evidence type="ECO:0000256" key="10">
    <source>
        <dbReference type="ARBA" id="ARBA00022989"/>
    </source>
</evidence>
<proteinExistence type="inferred from homology"/>
<keyword evidence="9 17" id="KW-0067">ATP-binding</keyword>
<dbReference type="GO" id="GO:0005524">
    <property type="term" value="F:ATP binding"/>
    <property type="evidence" value="ECO:0007669"/>
    <property type="project" value="UniProtKB-KW"/>
</dbReference>
<comment type="similarity">
    <text evidence="2">Belongs to the bacterial diacylglycerol kinase family.</text>
</comment>
<feature type="binding site" evidence="17">
    <location>
        <position position="33"/>
    </location>
    <ligand>
        <name>ATP</name>
        <dbReference type="ChEBI" id="CHEBI:30616"/>
    </ligand>
</feature>
<feature type="binding site" evidence="16">
    <location>
        <position position="74"/>
    </location>
    <ligand>
        <name>substrate</name>
    </ligand>
</feature>
<evidence type="ECO:0000256" key="8">
    <source>
        <dbReference type="ARBA" id="ARBA00022777"/>
    </source>
</evidence>
<keyword evidence="18" id="KW-0460">Magnesium</keyword>
<keyword evidence="14" id="KW-1208">Phospholipid metabolism</keyword>
<feature type="binding site" evidence="18">
    <location>
        <position position="33"/>
    </location>
    <ligand>
        <name>a divalent metal cation</name>
        <dbReference type="ChEBI" id="CHEBI:60240"/>
    </ligand>
</feature>
<dbReference type="InterPro" id="IPR033717">
    <property type="entry name" value="UDPK"/>
</dbReference>
<dbReference type="InterPro" id="IPR000829">
    <property type="entry name" value="DAGK"/>
</dbReference>
<keyword evidence="12 19" id="KW-0472">Membrane</keyword>
<keyword evidence="7 17" id="KW-0547">Nucleotide-binding</keyword>
<evidence type="ECO:0000256" key="13">
    <source>
        <dbReference type="ARBA" id="ARBA00023209"/>
    </source>
</evidence>
<dbReference type="GO" id="GO:0008654">
    <property type="term" value="P:phospholipid biosynthetic process"/>
    <property type="evidence" value="ECO:0007669"/>
    <property type="project" value="UniProtKB-KW"/>
</dbReference>
<dbReference type="GO" id="GO:0036433">
    <property type="term" value="F:di-trans, poly-cis-undecaprenol kinase activity"/>
    <property type="evidence" value="ECO:0007669"/>
    <property type="project" value="UniProtKB-EC"/>
</dbReference>
<comment type="subcellular location">
    <subcellularLocation>
        <location evidence="1">Cell membrane</location>
        <topology evidence="1">Multi-pass membrane protein</topology>
    </subcellularLocation>
</comment>
<evidence type="ECO:0000256" key="6">
    <source>
        <dbReference type="ARBA" id="ARBA00022692"/>
    </source>
</evidence>
<protein>
    <submittedName>
        <fullName evidence="20">Undecaprenol kinase</fullName>
        <ecNumber evidence="20">2.7.1.66</ecNumber>
    </submittedName>
</protein>
<evidence type="ECO:0000256" key="5">
    <source>
        <dbReference type="ARBA" id="ARBA00022679"/>
    </source>
</evidence>
<dbReference type="GO" id="GO:0005886">
    <property type="term" value="C:plasma membrane"/>
    <property type="evidence" value="ECO:0007669"/>
    <property type="project" value="UniProtKB-SubCell"/>
</dbReference>
<dbReference type="PANTHER" id="PTHR34299:SF1">
    <property type="entry name" value="DIACYLGLYCEROL KINASE"/>
    <property type="match status" value="1"/>
</dbReference>
<evidence type="ECO:0000256" key="4">
    <source>
        <dbReference type="ARBA" id="ARBA00022516"/>
    </source>
</evidence>
<dbReference type="PROSITE" id="PS01069">
    <property type="entry name" value="DAGK_PROKAR"/>
    <property type="match status" value="1"/>
</dbReference>
<reference evidence="21" key="1">
    <citation type="submission" date="2020-10" db="EMBL/GenBank/DDBJ databases">
        <title>Complete genome sequence of Bacillus velezensis NST6.</title>
        <authorList>
            <person name="Choi J."/>
        </authorList>
    </citation>
    <scope>NUCLEOTIDE SEQUENCE [LARGE SCALE GENOMIC DNA]</scope>
    <source>
        <strain evidence="21">NST6</strain>
    </source>
</reference>
<evidence type="ECO:0000256" key="16">
    <source>
        <dbReference type="PIRSR" id="PIRSR600829-2"/>
    </source>
</evidence>
<dbReference type="Gene3D" id="1.10.287.3610">
    <property type="match status" value="1"/>
</dbReference>
<evidence type="ECO:0000256" key="1">
    <source>
        <dbReference type="ARBA" id="ARBA00004651"/>
    </source>
</evidence>
<feature type="binding site" evidence="17">
    <location>
        <position position="14"/>
    </location>
    <ligand>
        <name>ATP</name>
        <dbReference type="ChEBI" id="CHEBI:30616"/>
    </ligand>
</feature>
<keyword evidence="10 19" id="KW-1133">Transmembrane helix</keyword>
<feature type="binding site" evidence="17">
    <location>
        <begin position="99"/>
        <end position="100"/>
    </location>
    <ligand>
        <name>ATP</name>
        <dbReference type="ChEBI" id="CHEBI:30616"/>
    </ligand>
</feature>
<evidence type="ECO:0000256" key="7">
    <source>
        <dbReference type="ARBA" id="ARBA00022741"/>
    </source>
</evidence>
<dbReference type="AlphaFoldDB" id="A0A7W4LR57"/>
<dbReference type="InterPro" id="IPR036945">
    <property type="entry name" value="DAGK_sf"/>
</dbReference>
<feature type="binding site" evidence="18">
    <location>
        <position position="81"/>
    </location>
    <ligand>
        <name>a divalent metal cation</name>
        <dbReference type="ChEBI" id="CHEBI:60240"/>
    </ligand>
</feature>
<organism evidence="20 21">
    <name type="scientific">Bacillus velezensis</name>
    <dbReference type="NCBI Taxonomy" id="492670"/>
    <lineage>
        <taxon>Bacteria</taxon>
        <taxon>Bacillati</taxon>
        <taxon>Bacillota</taxon>
        <taxon>Bacilli</taxon>
        <taxon>Bacillales</taxon>
        <taxon>Bacillaceae</taxon>
        <taxon>Bacillus</taxon>
        <taxon>Bacillus amyloliquefaciens group</taxon>
    </lineage>
</organism>
<keyword evidence="5 20" id="KW-0808">Transferase</keyword>
<keyword evidence="8 20" id="KW-0418">Kinase</keyword>
<keyword evidence="6 19" id="KW-0812">Transmembrane</keyword>
<keyword evidence="3" id="KW-1003">Cell membrane</keyword>
<feature type="active site" description="Proton acceptor" evidence="15">
    <location>
        <position position="74"/>
    </location>
</feature>
<evidence type="ECO:0000256" key="2">
    <source>
        <dbReference type="ARBA" id="ARBA00005967"/>
    </source>
</evidence>
<dbReference type="CDD" id="cd14265">
    <property type="entry name" value="UDPK_IM_like"/>
    <property type="match status" value="1"/>
</dbReference>
<name>A0A7W4LR57_BACVE</name>
<accession>A0A7W4LR57</accession>
<sequence length="126" mass="13844">MSMDSRDHKNEWSRFLKSFVHAWRGIWKTARSERNFQFHITAACAVIVCGFLTGLSTAEWAVVLVLIGGMLALELLNTAIEHVVDLVTDQYHPLAKAAKDAAAGAVCVFAVISCIIGLLIFLPKIC</sequence>
<dbReference type="GO" id="GO:0046872">
    <property type="term" value="F:metal ion binding"/>
    <property type="evidence" value="ECO:0007669"/>
    <property type="project" value="UniProtKB-KW"/>
</dbReference>
<evidence type="ECO:0000256" key="15">
    <source>
        <dbReference type="PIRSR" id="PIRSR600829-1"/>
    </source>
</evidence>
<feature type="binding site" evidence="16">
    <location>
        <position position="14"/>
    </location>
    <ligand>
        <name>substrate</name>
    </ligand>
</feature>
<evidence type="ECO:0000256" key="14">
    <source>
        <dbReference type="ARBA" id="ARBA00023264"/>
    </source>
</evidence>
<keyword evidence="4" id="KW-0444">Lipid biosynthesis</keyword>
<keyword evidence="18" id="KW-0479">Metal-binding</keyword>
<dbReference type="Proteomes" id="UP000587477">
    <property type="component" value="Chromosome"/>
</dbReference>
<feature type="binding site" evidence="17">
    <location>
        <position position="81"/>
    </location>
    <ligand>
        <name>ATP</name>
        <dbReference type="ChEBI" id="CHEBI:30616"/>
    </ligand>
</feature>
<evidence type="ECO:0000256" key="12">
    <source>
        <dbReference type="ARBA" id="ARBA00023136"/>
    </source>
</evidence>
<evidence type="ECO:0000256" key="18">
    <source>
        <dbReference type="PIRSR" id="PIRSR600829-4"/>
    </source>
</evidence>
<feature type="transmembrane region" description="Helical" evidence="19">
    <location>
        <begin position="101"/>
        <end position="122"/>
    </location>
</feature>
<dbReference type="PANTHER" id="PTHR34299">
    <property type="entry name" value="DIACYLGLYCEROL KINASE"/>
    <property type="match status" value="1"/>
</dbReference>
<comment type="cofactor">
    <cofactor evidence="18">
        <name>Mg(2+)</name>
        <dbReference type="ChEBI" id="CHEBI:18420"/>
    </cofactor>
    <text evidence="18">Mn(2+), Zn(2+), Cd(2+) and Co(2+) support activity to lesser extents.</text>
</comment>
<evidence type="ECO:0000313" key="21">
    <source>
        <dbReference type="Proteomes" id="UP000587477"/>
    </source>
</evidence>
<evidence type="ECO:0000256" key="11">
    <source>
        <dbReference type="ARBA" id="ARBA00023098"/>
    </source>
</evidence>
<dbReference type="Pfam" id="PF01219">
    <property type="entry name" value="DAGK_prokar"/>
    <property type="match status" value="1"/>
</dbReference>